<dbReference type="GO" id="GO:0004065">
    <property type="term" value="F:arylsulfatase activity"/>
    <property type="evidence" value="ECO:0007669"/>
    <property type="project" value="TreeGrafter"/>
</dbReference>
<evidence type="ECO:0000313" key="8">
    <source>
        <dbReference type="Proteomes" id="UP000237819"/>
    </source>
</evidence>
<sequence>MRIFALALAIAAALATSAFAKDDRPNLMVILCDDLGYGDLGCYGNKTIQTPNLNALAKQGMRLTACYSSAPVCSSSRAGLMTGRTPSRIGVYDWIPAGNVMHVRSSEKMVASLLQEAGYDTCHVGKWHLNGKFNSDAQPQPGDQGFNHWFSTQNNAAPTHENPNNFVRNGKPAGEQTGFSCQVVADEAIEWLKNGRDADKPFFAFVCFHEPHEPIASPSELVAHYGDAKKKGQALYYANVENMDRAVGRLMKALDDLKLADDTFVFFTSDNGPETLDRYPNAWRSHGSPGPLRGMKLHIYEGGIRVPGIVRFPGRIKPGIESGEPICGLDILPTLCELAGVAAPTDRTLDGASFAKSLQGEKVDRPAPLFWHYYNAIGPAKVAMRDGDWKLVAHVDLGMKKAGGNFRPELSQAIKQAKLSTLELYNLAEDLAETNDLAAEKPDVVARMKKQLQAKYDAVLAEAPDWATIGK</sequence>
<dbReference type="GO" id="GO:0046872">
    <property type="term" value="F:metal ion binding"/>
    <property type="evidence" value="ECO:0007669"/>
    <property type="project" value="UniProtKB-KW"/>
</dbReference>
<dbReference type="Gene3D" id="3.30.1120.10">
    <property type="match status" value="1"/>
</dbReference>
<feature type="domain" description="Sulfatase N-terminal" evidence="6">
    <location>
        <begin position="25"/>
        <end position="341"/>
    </location>
</feature>
<dbReference type="Proteomes" id="UP000237819">
    <property type="component" value="Unassembled WGS sequence"/>
</dbReference>
<dbReference type="SUPFAM" id="SSF53649">
    <property type="entry name" value="Alkaline phosphatase-like"/>
    <property type="match status" value="1"/>
</dbReference>
<evidence type="ECO:0000256" key="5">
    <source>
        <dbReference type="SAM" id="SignalP"/>
    </source>
</evidence>
<dbReference type="PROSITE" id="PS00149">
    <property type="entry name" value="SULFATASE_2"/>
    <property type="match status" value="1"/>
</dbReference>
<dbReference type="AlphaFoldDB" id="A0A2S8GJS8"/>
<evidence type="ECO:0000256" key="1">
    <source>
        <dbReference type="ARBA" id="ARBA00008779"/>
    </source>
</evidence>
<name>A0A2S8GJS8_9BACT</name>
<evidence type="ECO:0000256" key="4">
    <source>
        <dbReference type="ARBA" id="ARBA00022837"/>
    </source>
</evidence>
<comment type="caution">
    <text evidence="7">The sequence shown here is derived from an EMBL/GenBank/DDBJ whole genome shotgun (WGS) entry which is preliminary data.</text>
</comment>
<dbReference type="InterPro" id="IPR000917">
    <property type="entry name" value="Sulfatase_N"/>
</dbReference>
<evidence type="ECO:0000256" key="3">
    <source>
        <dbReference type="ARBA" id="ARBA00022801"/>
    </source>
</evidence>
<accession>A0A2S8GJS8</accession>
<feature type="chain" id="PRO_5015584566" evidence="5">
    <location>
        <begin position="21"/>
        <end position="471"/>
    </location>
</feature>
<protein>
    <submittedName>
        <fullName evidence="7">Arylsulfatase</fullName>
    </submittedName>
</protein>
<dbReference type="RefSeq" id="WP_105336804.1">
    <property type="nucleotide sequence ID" value="NZ_PUHZ01000018.1"/>
</dbReference>
<feature type="signal peptide" evidence="5">
    <location>
        <begin position="1"/>
        <end position="20"/>
    </location>
</feature>
<keyword evidence="3" id="KW-0378">Hydrolase</keyword>
<dbReference type="PANTHER" id="PTHR42693:SF53">
    <property type="entry name" value="ENDO-4-O-SULFATASE"/>
    <property type="match status" value="1"/>
</dbReference>
<evidence type="ECO:0000259" key="6">
    <source>
        <dbReference type="Pfam" id="PF00884"/>
    </source>
</evidence>
<reference evidence="7 8" key="1">
    <citation type="submission" date="2018-02" db="EMBL/GenBank/DDBJ databases">
        <title>Comparative genomes isolates from brazilian mangrove.</title>
        <authorList>
            <person name="Araujo J.E."/>
            <person name="Taketani R.G."/>
            <person name="Silva M.C.P."/>
            <person name="Loureco M.V."/>
            <person name="Andreote F.D."/>
        </authorList>
    </citation>
    <scope>NUCLEOTIDE SEQUENCE [LARGE SCALE GENOMIC DNA]</scope>
    <source>
        <strain evidence="7 8">Nap-Phe MGV</strain>
    </source>
</reference>
<dbReference type="Pfam" id="PF00884">
    <property type="entry name" value="Sulfatase"/>
    <property type="match status" value="1"/>
</dbReference>
<dbReference type="InterPro" id="IPR017850">
    <property type="entry name" value="Alkaline_phosphatase_core_sf"/>
</dbReference>
<gene>
    <name evidence="7" type="ORF">C5Y93_17825</name>
</gene>
<dbReference type="Gene3D" id="3.40.720.10">
    <property type="entry name" value="Alkaline Phosphatase, subunit A"/>
    <property type="match status" value="1"/>
</dbReference>
<dbReference type="EMBL" id="PUHZ01000018">
    <property type="protein sequence ID" value="PQO44630.1"/>
    <property type="molecule type" value="Genomic_DNA"/>
</dbReference>
<dbReference type="OrthoDB" id="9803751at2"/>
<evidence type="ECO:0000256" key="2">
    <source>
        <dbReference type="ARBA" id="ARBA00022723"/>
    </source>
</evidence>
<dbReference type="InterPro" id="IPR024607">
    <property type="entry name" value="Sulfatase_CS"/>
</dbReference>
<evidence type="ECO:0000313" key="7">
    <source>
        <dbReference type="EMBL" id="PQO44630.1"/>
    </source>
</evidence>
<keyword evidence="5" id="KW-0732">Signal</keyword>
<dbReference type="InterPro" id="IPR050738">
    <property type="entry name" value="Sulfatase"/>
</dbReference>
<keyword evidence="2" id="KW-0479">Metal-binding</keyword>
<organism evidence="7 8">
    <name type="scientific">Blastopirellula marina</name>
    <dbReference type="NCBI Taxonomy" id="124"/>
    <lineage>
        <taxon>Bacteria</taxon>
        <taxon>Pseudomonadati</taxon>
        <taxon>Planctomycetota</taxon>
        <taxon>Planctomycetia</taxon>
        <taxon>Pirellulales</taxon>
        <taxon>Pirellulaceae</taxon>
        <taxon>Blastopirellula</taxon>
    </lineage>
</organism>
<proteinExistence type="inferred from homology"/>
<comment type="similarity">
    <text evidence="1">Belongs to the sulfatase family.</text>
</comment>
<keyword evidence="4" id="KW-0106">Calcium</keyword>
<dbReference type="PANTHER" id="PTHR42693">
    <property type="entry name" value="ARYLSULFATASE FAMILY MEMBER"/>
    <property type="match status" value="1"/>
</dbReference>